<evidence type="ECO:0000259" key="7">
    <source>
        <dbReference type="Pfam" id="PF14322"/>
    </source>
</evidence>
<evidence type="ECO:0000256" key="5">
    <source>
        <dbReference type="ARBA" id="ARBA00023237"/>
    </source>
</evidence>
<keyword evidence="3" id="KW-0732">Signal</keyword>
<evidence type="ECO:0000259" key="6">
    <source>
        <dbReference type="Pfam" id="PF07980"/>
    </source>
</evidence>
<dbReference type="CDD" id="cd08977">
    <property type="entry name" value="SusD"/>
    <property type="match status" value="1"/>
</dbReference>
<evidence type="ECO:0000313" key="8">
    <source>
        <dbReference type="EMBL" id="GGC55341.1"/>
    </source>
</evidence>
<dbReference type="Pfam" id="PF14322">
    <property type="entry name" value="SusD-like_3"/>
    <property type="match status" value="1"/>
</dbReference>
<proteinExistence type="inferred from homology"/>
<keyword evidence="9" id="KW-1185">Reference proteome</keyword>
<dbReference type="InterPro" id="IPR033985">
    <property type="entry name" value="SusD-like_N"/>
</dbReference>
<feature type="domain" description="RagB/SusD" evidence="6">
    <location>
        <begin position="355"/>
        <end position="468"/>
    </location>
</feature>
<evidence type="ECO:0000256" key="3">
    <source>
        <dbReference type="ARBA" id="ARBA00022729"/>
    </source>
</evidence>
<evidence type="ECO:0000256" key="4">
    <source>
        <dbReference type="ARBA" id="ARBA00023136"/>
    </source>
</evidence>
<comment type="subcellular location">
    <subcellularLocation>
        <location evidence="1">Cell outer membrane</location>
    </subcellularLocation>
</comment>
<gene>
    <name evidence="8" type="ORF">GCM10011387_06210</name>
</gene>
<dbReference type="Gene3D" id="2.20.20.130">
    <property type="match status" value="1"/>
</dbReference>
<sequence>MKRNFKYIIYSGLVFGTLLSACSKDFLDQPPYTSVDATTALATDADILTALNGTYAGMRNTNLYGRSLPLLGDLQADNVFISTRNSGRFTGHNLNNFVVNNADVLGIWENAYRVILRANNIINAKPTITSQANVNQYQGEAYAIRALMYFELVKTFSRPYTENPAGLGVPLVLDFNIEGKPARATVEETYAQILADLDKAYELMTLKPTTARLNKYAARGLAAKVNLFKGTPASNQLAYDQAVEVITSSNTSLLTRTNYATYWSSSIAQTAAASNETLFEVVSDQIDNAGFDELAYFYGQQGYGDALANPLLYAAYADTDIRKSLIQVTARTRAENPAYVVRKYPDLVNYGTKKVLRLSDVYLIAAEAAYNLGRTAEATTYLQTLVAQRDPAATVNETGPALFERIITERRKELAFEGDRFHTLNRLKRDITDRGGSVKNIPYTDFRRVAPIPLSELDRNPITQNPGWQ</sequence>
<comment type="caution">
    <text evidence="8">The sequence shown here is derived from an EMBL/GenBank/DDBJ whole genome shotgun (WGS) entry which is preliminary data.</text>
</comment>
<dbReference type="Proteomes" id="UP000651668">
    <property type="component" value="Unassembled WGS sequence"/>
</dbReference>
<dbReference type="PROSITE" id="PS51257">
    <property type="entry name" value="PROKAR_LIPOPROTEIN"/>
    <property type="match status" value="1"/>
</dbReference>
<dbReference type="AlphaFoldDB" id="A0A916U189"/>
<protein>
    <submittedName>
        <fullName evidence="8">Starch-binding protein</fullName>
    </submittedName>
</protein>
<accession>A0A916U189</accession>
<name>A0A916U189_9SPHI</name>
<dbReference type="Gene3D" id="1.25.40.900">
    <property type="match status" value="1"/>
</dbReference>
<evidence type="ECO:0000256" key="1">
    <source>
        <dbReference type="ARBA" id="ARBA00004442"/>
    </source>
</evidence>
<dbReference type="EMBL" id="BMIL01000002">
    <property type="protein sequence ID" value="GGC55341.1"/>
    <property type="molecule type" value="Genomic_DNA"/>
</dbReference>
<keyword evidence="5" id="KW-0998">Cell outer membrane</keyword>
<reference evidence="8" key="1">
    <citation type="journal article" date="2014" name="Int. J. Syst. Evol. Microbiol.">
        <title>Complete genome sequence of Corynebacterium casei LMG S-19264T (=DSM 44701T), isolated from a smear-ripened cheese.</title>
        <authorList>
            <consortium name="US DOE Joint Genome Institute (JGI-PGF)"/>
            <person name="Walter F."/>
            <person name="Albersmeier A."/>
            <person name="Kalinowski J."/>
            <person name="Ruckert C."/>
        </authorList>
    </citation>
    <scope>NUCLEOTIDE SEQUENCE</scope>
    <source>
        <strain evidence="8">CGMCC 1.15343</strain>
    </source>
</reference>
<evidence type="ECO:0000256" key="2">
    <source>
        <dbReference type="ARBA" id="ARBA00006275"/>
    </source>
</evidence>
<evidence type="ECO:0000313" key="9">
    <source>
        <dbReference type="Proteomes" id="UP000651668"/>
    </source>
</evidence>
<keyword evidence="4" id="KW-0472">Membrane</keyword>
<organism evidence="8 9">
    <name type="scientific">Pedobacter quisquiliarum</name>
    <dbReference type="NCBI Taxonomy" id="1834438"/>
    <lineage>
        <taxon>Bacteria</taxon>
        <taxon>Pseudomonadati</taxon>
        <taxon>Bacteroidota</taxon>
        <taxon>Sphingobacteriia</taxon>
        <taxon>Sphingobacteriales</taxon>
        <taxon>Sphingobacteriaceae</taxon>
        <taxon>Pedobacter</taxon>
    </lineage>
</organism>
<feature type="domain" description="SusD-like N-terminal" evidence="7">
    <location>
        <begin position="25"/>
        <end position="227"/>
    </location>
</feature>
<dbReference type="InterPro" id="IPR012944">
    <property type="entry name" value="SusD_RagB_dom"/>
</dbReference>
<dbReference type="InterPro" id="IPR011990">
    <property type="entry name" value="TPR-like_helical_dom_sf"/>
</dbReference>
<dbReference type="SUPFAM" id="SSF48452">
    <property type="entry name" value="TPR-like"/>
    <property type="match status" value="1"/>
</dbReference>
<reference evidence="8" key="2">
    <citation type="submission" date="2020-09" db="EMBL/GenBank/DDBJ databases">
        <authorList>
            <person name="Sun Q."/>
            <person name="Zhou Y."/>
        </authorList>
    </citation>
    <scope>NUCLEOTIDE SEQUENCE</scope>
    <source>
        <strain evidence="8">CGMCC 1.15343</strain>
    </source>
</reference>
<dbReference type="Pfam" id="PF07980">
    <property type="entry name" value="SusD_RagB"/>
    <property type="match status" value="1"/>
</dbReference>
<dbReference type="GO" id="GO:0009279">
    <property type="term" value="C:cell outer membrane"/>
    <property type="evidence" value="ECO:0007669"/>
    <property type="project" value="UniProtKB-SubCell"/>
</dbReference>
<dbReference type="RefSeq" id="WP_188625379.1">
    <property type="nucleotide sequence ID" value="NZ_BMIL01000002.1"/>
</dbReference>
<comment type="similarity">
    <text evidence="2">Belongs to the SusD family.</text>
</comment>
<dbReference type="Gene3D" id="1.25.40.390">
    <property type="match status" value="1"/>
</dbReference>